<evidence type="ECO:0000313" key="3">
    <source>
        <dbReference type="Proteomes" id="UP001481413"/>
    </source>
</evidence>
<organism evidence="2 3">
    <name type="scientific">Thalassolituus maritimus</name>
    <dbReference type="NCBI Taxonomy" id="484498"/>
    <lineage>
        <taxon>Bacteria</taxon>
        <taxon>Pseudomonadati</taxon>
        <taxon>Pseudomonadota</taxon>
        <taxon>Gammaproteobacteria</taxon>
        <taxon>Oceanospirillales</taxon>
        <taxon>Oceanospirillaceae</taxon>
        <taxon>Thalassolituus</taxon>
    </lineage>
</organism>
<accession>A0ABQ0A317</accession>
<dbReference type="EMBL" id="BAABWH010000009">
    <property type="protein sequence ID" value="GAA6146670.1"/>
    <property type="molecule type" value="Genomic_DNA"/>
</dbReference>
<proteinExistence type="predicted"/>
<feature type="domain" description="DUF4266" evidence="1">
    <location>
        <begin position="27"/>
        <end position="73"/>
    </location>
</feature>
<evidence type="ECO:0000313" key="2">
    <source>
        <dbReference type="EMBL" id="GAA6146670.1"/>
    </source>
</evidence>
<dbReference type="Proteomes" id="UP001481413">
    <property type="component" value="Unassembled WGS sequence"/>
</dbReference>
<dbReference type="InterPro" id="IPR025362">
    <property type="entry name" value="DUF4266"/>
</dbReference>
<sequence length="74" mass="7741">MPVHTLIRGAVILCLVTTSACTPVRFNERERLSQPDMAFDSTPLKSDLEADVYSAREGATGVFSGGGGGGCGCY</sequence>
<name>A0ABQ0A317_9GAMM</name>
<keyword evidence="3" id="KW-1185">Reference proteome</keyword>
<reference evidence="2 3" key="1">
    <citation type="submission" date="2024-04" db="EMBL/GenBank/DDBJ databases">
        <title>Draft genome sequence of Thalassolituus maritimus NBRC 116585.</title>
        <authorList>
            <person name="Miyakawa T."/>
            <person name="Kusuya Y."/>
            <person name="Miura T."/>
        </authorList>
    </citation>
    <scope>NUCLEOTIDE SEQUENCE [LARGE SCALE GENOMIC DNA]</scope>
    <source>
        <strain evidence="2 3">5NW40-0001</strain>
    </source>
</reference>
<gene>
    <name evidence="2" type="ORF">NBRC116585_27880</name>
</gene>
<comment type="caution">
    <text evidence="2">The sequence shown here is derived from an EMBL/GenBank/DDBJ whole genome shotgun (WGS) entry which is preliminary data.</text>
</comment>
<protein>
    <recommendedName>
        <fullName evidence="1">DUF4266 domain-containing protein</fullName>
    </recommendedName>
</protein>
<dbReference type="RefSeq" id="WP_353295891.1">
    <property type="nucleotide sequence ID" value="NZ_BAABWH010000009.1"/>
</dbReference>
<dbReference type="Pfam" id="PF14086">
    <property type="entry name" value="DUF4266"/>
    <property type="match status" value="1"/>
</dbReference>
<evidence type="ECO:0000259" key="1">
    <source>
        <dbReference type="Pfam" id="PF14086"/>
    </source>
</evidence>